<dbReference type="GO" id="GO:0003677">
    <property type="term" value="F:DNA binding"/>
    <property type="evidence" value="ECO:0007669"/>
    <property type="project" value="UniProtKB-KW"/>
</dbReference>
<proteinExistence type="predicted"/>
<keyword evidence="6" id="KW-1185">Reference proteome</keyword>
<accession>A0A5B8XTM5</accession>
<keyword evidence="1" id="KW-0805">Transcription regulation</keyword>
<dbReference type="InterPro" id="IPR001845">
    <property type="entry name" value="HTH_ArsR_DNA-bd_dom"/>
</dbReference>
<dbReference type="PROSITE" id="PS50987">
    <property type="entry name" value="HTH_ARSR_2"/>
    <property type="match status" value="1"/>
</dbReference>
<name>A0A5B8XTM5_9DELT</name>
<dbReference type="GO" id="GO:0003700">
    <property type="term" value="F:DNA-binding transcription factor activity"/>
    <property type="evidence" value="ECO:0007669"/>
    <property type="project" value="InterPro"/>
</dbReference>
<evidence type="ECO:0000256" key="1">
    <source>
        <dbReference type="ARBA" id="ARBA00023015"/>
    </source>
</evidence>
<dbReference type="InterPro" id="IPR036390">
    <property type="entry name" value="WH_DNA-bd_sf"/>
</dbReference>
<dbReference type="CDD" id="cd00090">
    <property type="entry name" value="HTH_ARSR"/>
    <property type="match status" value="1"/>
</dbReference>
<dbReference type="Gene3D" id="1.10.10.10">
    <property type="entry name" value="Winged helix-like DNA-binding domain superfamily/Winged helix DNA-binding domain"/>
    <property type="match status" value="1"/>
</dbReference>
<dbReference type="EMBL" id="CP042467">
    <property type="protein sequence ID" value="QED26729.1"/>
    <property type="molecule type" value="Genomic_DNA"/>
</dbReference>
<dbReference type="InterPro" id="IPR051011">
    <property type="entry name" value="Metal_resp_trans_reg"/>
</dbReference>
<evidence type="ECO:0000259" key="4">
    <source>
        <dbReference type="PROSITE" id="PS50987"/>
    </source>
</evidence>
<evidence type="ECO:0000313" key="6">
    <source>
        <dbReference type="Proteomes" id="UP000321595"/>
    </source>
</evidence>
<dbReference type="NCBIfam" id="NF033788">
    <property type="entry name" value="HTH_metalloreg"/>
    <property type="match status" value="1"/>
</dbReference>
<protein>
    <submittedName>
        <fullName evidence="5">Winged helix-turn-helix transcriptional regulator</fullName>
    </submittedName>
</protein>
<keyword evidence="3" id="KW-0804">Transcription</keyword>
<dbReference type="InterPro" id="IPR036388">
    <property type="entry name" value="WH-like_DNA-bd_sf"/>
</dbReference>
<dbReference type="KEGG" id="bbae:FRD01_05610"/>
<dbReference type="PANTHER" id="PTHR43132:SF2">
    <property type="entry name" value="ARSENICAL RESISTANCE OPERON REPRESSOR ARSR-RELATED"/>
    <property type="match status" value="1"/>
</dbReference>
<organism evidence="5 6">
    <name type="scientific">Microvenator marinus</name>
    <dbReference type="NCBI Taxonomy" id="2600177"/>
    <lineage>
        <taxon>Bacteria</taxon>
        <taxon>Deltaproteobacteria</taxon>
        <taxon>Bradymonadales</taxon>
        <taxon>Microvenatoraceae</taxon>
        <taxon>Microvenator</taxon>
    </lineage>
</organism>
<gene>
    <name evidence="5" type="ORF">FRD01_05610</name>
</gene>
<dbReference type="AlphaFoldDB" id="A0A5B8XTM5"/>
<evidence type="ECO:0000313" key="5">
    <source>
        <dbReference type="EMBL" id="QED26729.1"/>
    </source>
</evidence>
<dbReference type="RefSeq" id="WP_146958415.1">
    <property type="nucleotide sequence ID" value="NZ_CP042467.1"/>
</dbReference>
<dbReference type="PANTHER" id="PTHR43132">
    <property type="entry name" value="ARSENICAL RESISTANCE OPERON REPRESSOR ARSR-RELATED"/>
    <property type="match status" value="1"/>
</dbReference>
<evidence type="ECO:0000256" key="3">
    <source>
        <dbReference type="ARBA" id="ARBA00023163"/>
    </source>
</evidence>
<dbReference type="SUPFAM" id="SSF46785">
    <property type="entry name" value="Winged helix' DNA-binding domain"/>
    <property type="match status" value="1"/>
</dbReference>
<dbReference type="PRINTS" id="PR00778">
    <property type="entry name" value="HTHARSR"/>
</dbReference>
<feature type="domain" description="HTH arsR-type" evidence="4">
    <location>
        <begin position="21"/>
        <end position="112"/>
    </location>
</feature>
<keyword evidence="2" id="KW-0238">DNA-binding</keyword>
<dbReference type="InterPro" id="IPR011991">
    <property type="entry name" value="ArsR-like_HTH"/>
</dbReference>
<dbReference type="Proteomes" id="UP000321595">
    <property type="component" value="Chromosome"/>
</dbReference>
<dbReference type="SMART" id="SM00418">
    <property type="entry name" value="HTH_ARSR"/>
    <property type="match status" value="1"/>
</dbReference>
<sequence length="112" mass="12039">MAKKIETSCCPPAEPTPSVPVDELEANAKLAELSKALAHPARVAILRLLVRREGCIVGDIVDEIPLAQSTISQHLKQMKQAGLIRGDVDGPRVCYCVEPGVVALFKALVEQL</sequence>
<dbReference type="Pfam" id="PF01022">
    <property type="entry name" value="HTH_5"/>
    <property type="match status" value="1"/>
</dbReference>
<reference evidence="5 6" key="1">
    <citation type="submission" date="2019-08" db="EMBL/GenBank/DDBJ databases">
        <authorList>
            <person name="Liang Q."/>
        </authorList>
    </citation>
    <scope>NUCLEOTIDE SEQUENCE [LARGE SCALE GENOMIC DNA]</scope>
    <source>
        <strain evidence="5 6">V1718</strain>
    </source>
</reference>
<evidence type="ECO:0000256" key="2">
    <source>
        <dbReference type="ARBA" id="ARBA00023125"/>
    </source>
</evidence>
<dbReference type="OrthoDB" id="9800049at2"/>